<dbReference type="EMBL" id="JBDLOU010000013">
    <property type="protein sequence ID" value="MEX3738287.1"/>
    <property type="molecule type" value="Genomic_DNA"/>
</dbReference>
<name>A0ABV3VA98_9MYCO</name>
<dbReference type="RefSeq" id="WP_368572787.1">
    <property type="nucleotide sequence ID" value="NZ_JBDLOU010000013.1"/>
</dbReference>
<gene>
    <name evidence="2" type="ORF">ABFW12_08565</name>
</gene>
<sequence>MTEPITEATTLNNDAPEPTAEDYDTFAAAFGPASNSVAAPDEVDQPDDENPDNHADDDTDKDGNGNKEAAKYRRKLRDTEAERDALQTRLEHVQRGEVERLVTDQLRDPADIWRDGAQIADLLDDNGNIDPAKVTTLAGAVLQAHAHWGIDTTSPRQYGSPVSGASAPARPQQDAFTAAFAPRKH</sequence>
<comment type="caution">
    <text evidence="2">The sequence shown here is derived from an EMBL/GenBank/DDBJ whole genome shotgun (WGS) entry which is preliminary data.</text>
</comment>
<protein>
    <recommendedName>
        <fullName evidence="4">Scaffolding protein</fullName>
    </recommendedName>
</protein>
<evidence type="ECO:0000313" key="2">
    <source>
        <dbReference type="EMBL" id="MEX3738287.1"/>
    </source>
</evidence>
<dbReference type="Proteomes" id="UP001558474">
    <property type="component" value="Unassembled WGS sequence"/>
</dbReference>
<keyword evidence="3" id="KW-1185">Reference proteome</keyword>
<evidence type="ECO:0000313" key="3">
    <source>
        <dbReference type="Proteomes" id="UP001558474"/>
    </source>
</evidence>
<reference evidence="2 3" key="1">
    <citation type="submission" date="2024-04" db="EMBL/GenBank/DDBJ databases">
        <title>Genomic Markers of Mycobacteria.</title>
        <authorList>
            <person name="Soliman M.S."/>
            <person name="Elkholy A."/>
            <person name="Soliman N.S."/>
            <person name="Abbas A."/>
            <person name="Khayrat S."/>
            <person name="Shawky S."/>
        </authorList>
    </citation>
    <scope>NUCLEOTIDE SEQUENCE [LARGE SCALE GENOMIC DNA]</scope>
    <source>
        <strain evidence="2 3">Egy-CU-AM5</strain>
    </source>
</reference>
<evidence type="ECO:0008006" key="4">
    <source>
        <dbReference type="Google" id="ProtNLM"/>
    </source>
</evidence>
<evidence type="ECO:0000256" key="1">
    <source>
        <dbReference type="SAM" id="MobiDB-lite"/>
    </source>
</evidence>
<feature type="compositionally biased region" description="Basic and acidic residues" evidence="1">
    <location>
        <begin position="51"/>
        <end position="83"/>
    </location>
</feature>
<accession>A0ABV3VA98</accession>
<feature type="compositionally biased region" description="Acidic residues" evidence="1">
    <location>
        <begin position="41"/>
        <end position="50"/>
    </location>
</feature>
<feature type="region of interest" description="Disordered" evidence="1">
    <location>
        <begin position="1"/>
        <end position="83"/>
    </location>
</feature>
<feature type="region of interest" description="Disordered" evidence="1">
    <location>
        <begin position="151"/>
        <end position="185"/>
    </location>
</feature>
<proteinExistence type="predicted"/>
<organism evidence="2 3">
    <name type="scientific">Mycolicibacterium porcinum</name>
    <dbReference type="NCBI Taxonomy" id="39693"/>
    <lineage>
        <taxon>Bacteria</taxon>
        <taxon>Bacillati</taxon>
        <taxon>Actinomycetota</taxon>
        <taxon>Actinomycetes</taxon>
        <taxon>Mycobacteriales</taxon>
        <taxon>Mycobacteriaceae</taxon>
        <taxon>Mycolicibacterium</taxon>
    </lineage>
</organism>